<dbReference type="Pfam" id="PF02678">
    <property type="entry name" value="Pirin"/>
    <property type="match status" value="1"/>
</dbReference>
<proteinExistence type="inferred from homology"/>
<dbReference type="Proteomes" id="UP001501047">
    <property type="component" value="Unassembled WGS sequence"/>
</dbReference>
<organism evidence="4 5">
    <name type="scientific">Clostridium subterminale</name>
    <dbReference type="NCBI Taxonomy" id="1550"/>
    <lineage>
        <taxon>Bacteria</taxon>
        <taxon>Bacillati</taxon>
        <taxon>Bacillota</taxon>
        <taxon>Clostridia</taxon>
        <taxon>Eubacteriales</taxon>
        <taxon>Clostridiaceae</taxon>
        <taxon>Clostridium</taxon>
    </lineage>
</organism>
<dbReference type="PANTHER" id="PTHR43212">
    <property type="entry name" value="QUERCETIN 2,3-DIOXYGENASE"/>
    <property type="match status" value="1"/>
</dbReference>
<dbReference type="EMBL" id="BAAACI010000001">
    <property type="protein sequence ID" value="GAA0765578.1"/>
    <property type="molecule type" value="Genomic_DNA"/>
</dbReference>
<protein>
    <recommendedName>
        <fullName evidence="3">Pirin N-terminal domain-containing protein</fullName>
    </recommendedName>
</protein>
<dbReference type="PANTHER" id="PTHR43212:SF3">
    <property type="entry name" value="QUERCETIN 2,3-DIOXYGENASE"/>
    <property type="match status" value="1"/>
</dbReference>
<dbReference type="InterPro" id="IPR011051">
    <property type="entry name" value="RmlC_Cupin_sf"/>
</dbReference>
<gene>
    <name evidence="4" type="ORF">GCM10008908_02300</name>
</gene>
<feature type="domain" description="Pirin N-terminal" evidence="3">
    <location>
        <begin position="8"/>
        <end position="44"/>
    </location>
</feature>
<sequence>METVWETQNTITRGHVQYMSAGTGVYHSEHSFGEDILRLLQIWIFPNKKGYILTMGNIDLTGIIDIMNGFTWFQAKMGMYR</sequence>
<evidence type="ECO:0000313" key="4">
    <source>
        <dbReference type="EMBL" id="GAA0765578.1"/>
    </source>
</evidence>
<dbReference type="Gene3D" id="2.60.120.10">
    <property type="entry name" value="Jelly Rolls"/>
    <property type="match status" value="1"/>
</dbReference>
<dbReference type="InterPro" id="IPR012093">
    <property type="entry name" value="Pirin"/>
</dbReference>
<dbReference type="InterPro" id="IPR003829">
    <property type="entry name" value="Pirin_N_dom"/>
</dbReference>
<evidence type="ECO:0000259" key="3">
    <source>
        <dbReference type="Pfam" id="PF02678"/>
    </source>
</evidence>
<dbReference type="InterPro" id="IPR014710">
    <property type="entry name" value="RmlC-like_jellyroll"/>
</dbReference>
<accession>A0ABN1KFR8</accession>
<name>A0ABN1KFR8_CLOSU</name>
<evidence type="ECO:0000256" key="1">
    <source>
        <dbReference type="ARBA" id="ARBA00008416"/>
    </source>
</evidence>
<comment type="caution">
    <text evidence="4">The sequence shown here is derived from an EMBL/GenBank/DDBJ whole genome shotgun (WGS) entry which is preliminary data.</text>
</comment>
<evidence type="ECO:0000313" key="5">
    <source>
        <dbReference type="Proteomes" id="UP001501047"/>
    </source>
</evidence>
<reference evidence="4 5" key="1">
    <citation type="journal article" date="2019" name="Int. J. Syst. Evol. Microbiol.">
        <title>The Global Catalogue of Microorganisms (GCM) 10K type strain sequencing project: providing services to taxonomists for standard genome sequencing and annotation.</title>
        <authorList>
            <consortium name="The Broad Institute Genomics Platform"/>
            <consortium name="The Broad Institute Genome Sequencing Center for Infectious Disease"/>
            <person name="Wu L."/>
            <person name="Ma J."/>
        </authorList>
    </citation>
    <scope>NUCLEOTIDE SEQUENCE [LARGE SCALE GENOMIC DNA]</scope>
    <source>
        <strain evidence="4 5">JCM 1417</strain>
    </source>
</reference>
<keyword evidence="5" id="KW-1185">Reference proteome</keyword>
<dbReference type="SUPFAM" id="SSF51182">
    <property type="entry name" value="RmlC-like cupins"/>
    <property type="match status" value="1"/>
</dbReference>
<evidence type="ECO:0000256" key="2">
    <source>
        <dbReference type="RuleBase" id="RU003457"/>
    </source>
</evidence>
<comment type="similarity">
    <text evidence="1 2">Belongs to the pirin family.</text>
</comment>